<reference evidence="7" key="1">
    <citation type="submission" date="2009-08" db="EMBL/GenBank/DDBJ databases">
        <authorList>
            <consortium name="US DOE Joint Genome Institute"/>
            <person name="Lucas S."/>
            <person name="Copeland A."/>
            <person name="Lapidus A."/>
            <person name="Glavina del Rio T."/>
            <person name="Dalin E."/>
            <person name="Tice H."/>
            <person name="Bruce D."/>
            <person name="Barry K."/>
            <person name="Pitluck S."/>
            <person name="Lowry S."/>
            <person name="Larimer F."/>
            <person name="Land M."/>
            <person name="Hauser L."/>
            <person name="Kyrpides N."/>
            <person name="Ivanova N."/>
            <person name="McMahon K.D."/>
            <person name="Hugenholtz P."/>
        </authorList>
    </citation>
    <scope>NUCLEOTIDE SEQUENCE</scope>
    <source>
        <strain evidence="7">UW-1</strain>
    </source>
</reference>
<dbReference type="SUPFAM" id="SSF52833">
    <property type="entry name" value="Thioredoxin-like"/>
    <property type="match status" value="1"/>
</dbReference>
<proteinExistence type="inferred from homology"/>
<dbReference type="InterPro" id="IPR013740">
    <property type="entry name" value="Redoxin"/>
</dbReference>
<keyword evidence="3" id="KW-0201">Cytochrome c-type biogenesis</keyword>
<dbReference type="PANTHER" id="PTHR42852:SF6">
    <property type="entry name" value="THIOL:DISULFIDE INTERCHANGE PROTEIN DSBE"/>
    <property type="match status" value="1"/>
</dbReference>
<dbReference type="PROSITE" id="PS51352">
    <property type="entry name" value="THIOREDOXIN_2"/>
    <property type="match status" value="1"/>
</dbReference>
<dbReference type="InterPro" id="IPR013766">
    <property type="entry name" value="Thioredoxin_domain"/>
</dbReference>
<dbReference type="Pfam" id="PF08534">
    <property type="entry name" value="Redoxin"/>
    <property type="match status" value="1"/>
</dbReference>
<evidence type="ECO:0000256" key="3">
    <source>
        <dbReference type="ARBA" id="ARBA00022748"/>
    </source>
</evidence>
<accession>C7RMP1</accession>
<dbReference type="CDD" id="cd03010">
    <property type="entry name" value="TlpA_like_DsbE"/>
    <property type="match status" value="1"/>
</dbReference>
<dbReference type="InterPro" id="IPR004799">
    <property type="entry name" value="Periplasmic_diS_OxRdtase_DsbE"/>
</dbReference>
<dbReference type="PANTHER" id="PTHR42852">
    <property type="entry name" value="THIOL:DISULFIDE INTERCHANGE PROTEIN DSBE"/>
    <property type="match status" value="1"/>
</dbReference>
<dbReference type="GO" id="GO:0017004">
    <property type="term" value="P:cytochrome complex assembly"/>
    <property type="evidence" value="ECO:0007669"/>
    <property type="project" value="UniProtKB-KW"/>
</dbReference>
<protein>
    <submittedName>
        <fullName evidence="7">Periplasmic protein thiol/disulphide oxidoreductase DsbE</fullName>
    </submittedName>
</protein>
<dbReference type="KEGG" id="app:CAP2UW1_0722"/>
<keyword evidence="5" id="KW-0676">Redox-active center</keyword>
<dbReference type="GO" id="GO:0015036">
    <property type="term" value="F:disulfide oxidoreductase activity"/>
    <property type="evidence" value="ECO:0007669"/>
    <property type="project" value="InterPro"/>
</dbReference>
<keyword evidence="4" id="KW-1015">Disulfide bond</keyword>
<comment type="subcellular location">
    <subcellularLocation>
        <location evidence="1">Cell envelope</location>
    </subcellularLocation>
</comment>
<dbReference type="InterPro" id="IPR017937">
    <property type="entry name" value="Thioredoxin_CS"/>
</dbReference>
<evidence type="ECO:0000256" key="5">
    <source>
        <dbReference type="ARBA" id="ARBA00023284"/>
    </source>
</evidence>
<evidence type="ECO:0000259" key="6">
    <source>
        <dbReference type="PROSITE" id="PS51352"/>
    </source>
</evidence>
<comment type="similarity">
    <text evidence="2">Belongs to the thioredoxin family. DsbE subfamily.</text>
</comment>
<dbReference type="HOGENOM" id="CLU_042529_19_1_4"/>
<dbReference type="Gene3D" id="3.40.30.10">
    <property type="entry name" value="Glutaredoxin"/>
    <property type="match status" value="1"/>
</dbReference>
<evidence type="ECO:0000256" key="1">
    <source>
        <dbReference type="ARBA" id="ARBA00004196"/>
    </source>
</evidence>
<dbReference type="eggNOG" id="COG0526">
    <property type="taxonomic scope" value="Bacteria"/>
</dbReference>
<organism evidence="7">
    <name type="scientific">Accumulibacter regalis</name>
    <dbReference type="NCBI Taxonomy" id="522306"/>
    <lineage>
        <taxon>Bacteria</taxon>
        <taxon>Pseudomonadati</taxon>
        <taxon>Pseudomonadota</taxon>
        <taxon>Betaproteobacteria</taxon>
        <taxon>Candidatus Accumulibacter</taxon>
    </lineage>
</organism>
<dbReference type="GO" id="GO:0030288">
    <property type="term" value="C:outer membrane-bounded periplasmic space"/>
    <property type="evidence" value="ECO:0007669"/>
    <property type="project" value="InterPro"/>
</dbReference>
<reference evidence="7" key="2">
    <citation type="submission" date="2009-09" db="EMBL/GenBank/DDBJ databases">
        <title>Complete sequence of chromosome of Candidatus Accumulibacter phosphatis clade IIA str. UW-1.</title>
        <authorList>
            <consortium name="US DOE Joint Genome Institute"/>
            <person name="Martin H.G."/>
            <person name="Ivanova N."/>
            <person name="Kunin V."/>
            <person name="Warnecke F."/>
            <person name="Barry K."/>
            <person name="He S."/>
            <person name="Salamov A."/>
            <person name="Szeto E."/>
            <person name="Dalin E."/>
            <person name="Pangilinan J.L."/>
            <person name="Lapidus A."/>
            <person name="Lowry S."/>
            <person name="Kyrpides N.C."/>
            <person name="McMahon K.D."/>
            <person name="Hugenholtz P."/>
        </authorList>
    </citation>
    <scope>NUCLEOTIDE SEQUENCE [LARGE SCALE GENOMIC DNA]</scope>
    <source>
        <strain evidence="7">UW-1</strain>
    </source>
</reference>
<evidence type="ECO:0000313" key="7">
    <source>
        <dbReference type="EMBL" id="ACV34068.1"/>
    </source>
</evidence>
<dbReference type="OrthoDB" id="9811352at2"/>
<dbReference type="PROSITE" id="PS00194">
    <property type="entry name" value="THIOREDOXIN_1"/>
    <property type="match status" value="1"/>
</dbReference>
<sequence length="194" mass="21124" precursor="true">MNRFLWPLIGFVVLVALLAVGLNLNPRDVPSPLVGKPAPDFALPQLAAPEQTFSPKDMLGKVWLLNVWASWCVSCRQEHPVLVELAKRQTVPLIGLNYKEVRGDGAIDIDKVAAGAEKPLVIERAAAWLAKHGNPYALSALDIDGRVGIDYGVYGVPETYVIDRAGIIRMKHTGPITPEVYSGKILPLLAELSK</sequence>
<name>C7RMP1_ACCRE</name>
<evidence type="ECO:0000256" key="2">
    <source>
        <dbReference type="ARBA" id="ARBA00007758"/>
    </source>
</evidence>
<evidence type="ECO:0000256" key="4">
    <source>
        <dbReference type="ARBA" id="ARBA00023157"/>
    </source>
</evidence>
<dbReference type="AlphaFoldDB" id="C7RMP1"/>
<feature type="domain" description="Thioredoxin" evidence="6">
    <location>
        <begin position="32"/>
        <end position="194"/>
    </location>
</feature>
<dbReference type="EMBL" id="CP001715">
    <property type="protein sequence ID" value="ACV34068.1"/>
    <property type="molecule type" value="Genomic_DNA"/>
</dbReference>
<dbReference type="InterPro" id="IPR050553">
    <property type="entry name" value="Thioredoxin_ResA/DsbE_sf"/>
</dbReference>
<dbReference type="STRING" id="522306.CAP2UW1_0722"/>
<gene>
    <name evidence="7" type="ordered locus">CAP2UW1_0722</name>
</gene>
<dbReference type="InterPro" id="IPR036249">
    <property type="entry name" value="Thioredoxin-like_sf"/>
</dbReference>